<dbReference type="Proteomes" id="UP000035540">
    <property type="component" value="Chromosome"/>
</dbReference>
<gene>
    <name evidence="3" type="ORF">CTEST_05785</name>
</gene>
<feature type="signal peptide" evidence="2">
    <location>
        <begin position="1"/>
        <end position="25"/>
    </location>
</feature>
<dbReference type="PROSITE" id="PS51318">
    <property type="entry name" value="TAT"/>
    <property type="match status" value="1"/>
</dbReference>
<reference evidence="4" key="2">
    <citation type="submission" date="2015-05" db="EMBL/GenBank/DDBJ databases">
        <title>Complete genome sequence of Corynebacterium testudinoris DSM 44614, recovered from necrotic lesions in the mouth of a tortoise.</title>
        <authorList>
            <person name="Ruckert C."/>
            <person name="Albersmeier A."/>
            <person name="Winkler A."/>
            <person name="Tauch A."/>
        </authorList>
    </citation>
    <scope>NUCLEOTIDE SEQUENCE [LARGE SCALE GENOMIC DNA]</scope>
    <source>
        <strain evidence="4">DSM 44614</strain>
    </source>
</reference>
<dbReference type="EMBL" id="CP011545">
    <property type="protein sequence ID" value="AKK08603.1"/>
    <property type="molecule type" value="Genomic_DNA"/>
</dbReference>
<protein>
    <submittedName>
        <fullName evidence="3">Actinobacterial surface-anchored protein domain</fullName>
    </submittedName>
</protein>
<accession>A0A0G3H9L8</accession>
<evidence type="ECO:0000313" key="3">
    <source>
        <dbReference type="EMBL" id="AKK08603.1"/>
    </source>
</evidence>
<sequence length="303" mass="31311">MNSLRRRLLPAVLIAALALPPAAVAAPQAPADPALHQLVGADETIAPAGEEVVISAGHADLGPLITIDGVDLLVRDDTADPPVWRHLDDVVFEVSDAAAQTLPPGDAFDFTGAAGGAQVWVVPQTEVAGVPWLGWNTQSPALVGAADRGVTLEFAGHSGPGQFSLFLQNGGFEPPQQLWNSAAEGTQPMWVELNTHTHANWVFSEPGIHQVAVTAVVPLLDGTTLRDTEVVTLAVGSGADVAAAQGTEWSGAFREADSHSSVVGDLPSSSAVAWIVGGVVLLVVVIAAVAMVIRPSRSSRGRK</sequence>
<feature type="transmembrane region" description="Helical" evidence="1">
    <location>
        <begin position="271"/>
        <end position="293"/>
    </location>
</feature>
<keyword evidence="1" id="KW-1133">Transmembrane helix</keyword>
<dbReference type="OrthoDB" id="4424311at2"/>
<proteinExistence type="predicted"/>
<dbReference type="RefSeq" id="WP_047252937.1">
    <property type="nucleotide sequence ID" value="NZ_CP011545.1"/>
</dbReference>
<dbReference type="NCBIfam" id="TIGR03769">
    <property type="entry name" value="P_ac_wall_RPT"/>
    <property type="match status" value="1"/>
</dbReference>
<dbReference type="KEGG" id="cted:CTEST_05785"/>
<dbReference type="NCBIfam" id="NF038134">
    <property type="entry name" value="choice_anch_M"/>
    <property type="match status" value="1"/>
</dbReference>
<dbReference type="AlphaFoldDB" id="A0A0G3H9L8"/>
<evidence type="ECO:0000256" key="1">
    <source>
        <dbReference type="SAM" id="Phobius"/>
    </source>
</evidence>
<dbReference type="InterPro" id="IPR006311">
    <property type="entry name" value="TAT_signal"/>
</dbReference>
<reference evidence="3 4" key="1">
    <citation type="journal article" date="2015" name="Genome Announc.">
        <title>Complete Genome Sequence of the Type Strain Corynebacterium testudinoris DSM 44614, Recovered from Necrotic Lesions in the Mouth of a Tortoise.</title>
        <authorList>
            <person name="Ruckert C."/>
            <person name="Kriete M."/>
            <person name="Jaenicke S."/>
            <person name="Winkler A."/>
            <person name="Tauch A."/>
        </authorList>
    </citation>
    <scope>NUCLEOTIDE SEQUENCE [LARGE SCALE GENOMIC DNA]</scope>
    <source>
        <strain evidence="3 4">DSM 44614</strain>
    </source>
</reference>
<dbReference type="InterPro" id="IPR022435">
    <property type="entry name" value="Surface-anchored_actinobac"/>
</dbReference>
<keyword evidence="1" id="KW-0812">Transmembrane</keyword>
<keyword evidence="4" id="KW-1185">Reference proteome</keyword>
<keyword evidence="1" id="KW-0472">Membrane</keyword>
<dbReference type="STRING" id="136857.CTEST_05785"/>
<evidence type="ECO:0000256" key="2">
    <source>
        <dbReference type="SAM" id="SignalP"/>
    </source>
</evidence>
<evidence type="ECO:0000313" key="4">
    <source>
        <dbReference type="Proteomes" id="UP000035540"/>
    </source>
</evidence>
<dbReference type="PATRIC" id="fig|136857.5.peg.1151"/>
<organism evidence="3 4">
    <name type="scientific">Corynebacterium testudinoris</name>
    <dbReference type="NCBI Taxonomy" id="136857"/>
    <lineage>
        <taxon>Bacteria</taxon>
        <taxon>Bacillati</taxon>
        <taxon>Actinomycetota</taxon>
        <taxon>Actinomycetes</taxon>
        <taxon>Mycobacteriales</taxon>
        <taxon>Corynebacteriaceae</taxon>
        <taxon>Corynebacterium</taxon>
    </lineage>
</organism>
<feature type="chain" id="PRO_5002554665" evidence="2">
    <location>
        <begin position="26"/>
        <end position="303"/>
    </location>
</feature>
<keyword evidence="2" id="KW-0732">Signal</keyword>
<name>A0A0G3H9L8_9CORY</name>